<dbReference type="EMBL" id="BK015962">
    <property type="protein sequence ID" value="DAF87338.1"/>
    <property type="molecule type" value="Genomic_DNA"/>
</dbReference>
<name>A0A8S5TYT1_9CAUD</name>
<protein>
    <submittedName>
        <fullName evidence="1">Uncharacterized protein</fullName>
    </submittedName>
</protein>
<organism evidence="1">
    <name type="scientific">Siphoviridae sp. ctnPP24</name>
    <dbReference type="NCBI Taxonomy" id="2825662"/>
    <lineage>
        <taxon>Viruses</taxon>
        <taxon>Duplodnaviria</taxon>
        <taxon>Heunggongvirae</taxon>
        <taxon>Uroviricota</taxon>
        <taxon>Caudoviricetes</taxon>
    </lineage>
</organism>
<proteinExistence type="predicted"/>
<sequence>MFFLCNRLFTLSRFDFSFDLYYTKRLDRKSYGGIVCGKLVLAKLGSLPHNNSCPKARA</sequence>
<accession>A0A8S5TYT1</accession>
<reference evidence="1" key="1">
    <citation type="journal article" date="2021" name="Proc. Natl. Acad. Sci. U.S.A.">
        <title>A Catalog of Tens of Thousands of Viruses from Human Metagenomes Reveals Hidden Associations with Chronic Diseases.</title>
        <authorList>
            <person name="Tisza M.J."/>
            <person name="Buck C.B."/>
        </authorList>
    </citation>
    <scope>NUCLEOTIDE SEQUENCE</scope>
    <source>
        <strain evidence="1">CtnPP24</strain>
    </source>
</reference>
<evidence type="ECO:0000313" key="1">
    <source>
        <dbReference type="EMBL" id="DAF87338.1"/>
    </source>
</evidence>